<dbReference type="SMART" id="SM00240">
    <property type="entry name" value="FHA"/>
    <property type="match status" value="1"/>
</dbReference>
<dbReference type="GO" id="GO:0004016">
    <property type="term" value="F:adenylate cyclase activity"/>
    <property type="evidence" value="ECO:0007669"/>
    <property type="project" value="UniProtKB-ARBA"/>
</dbReference>
<dbReference type="Gene3D" id="2.60.200.20">
    <property type="match status" value="1"/>
</dbReference>
<name>A0A8A4TSC7_SULCO</name>
<dbReference type="PANTHER" id="PTHR43081">
    <property type="entry name" value="ADENYLATE CYCLASE, TERMINAL-DIFFERENTIATION SPECIFIC-RELATED"/>
    <property type="match status" value="1"/>
</dbReference>
<dbReference type="Pfam" id="PF01590">
    <property type="entry name" value="GAF"/>
    <property type="match status" value="1"/>
</dbReference>
<feature type="domain" description="Guanylate cyclase" evidence="2">
    <location>
        <begin position="358"/>
        <end position="488"/>
    </location>
</feature>
<keyword evidence="4" id="KW-1185">Reference proteome</keyword>
<dbReference type="Gene3D" id="3.30.450.40">
    <property type="match status" value="1"/>
</dbReference>
<proteinExistence type="predicted"/>
<dbReference type="AlphaFoldDB" id="A0A8A4TSC7"/>
<dbReference type="RefSeq" id="WP_237382964.1">
    <property type="nucleotide sequence ID" value="NZ_CP071793.1"/>
</dbReference>
<organism evidence="3 4">
    <name type="scientific">Sulfidibacter corallicola</name>
    <dbReference type="NCBI Taxonomy" id="2818388"/>
    <lineage>
        <taxon>Bacteria</taxon>
        <taxon>Pseudomonadati</taxon>
        <taxon>Acidobacteriota</taxon>
        <taxon>Holophagae</taxon>
        <taxon>Acanthopleuribacterales</taxon>
        <taxon>Acanthopleuribacteraceae</taxon>
        <taxon>Sulfidibacter</taxon>
    </lineage>
</organism>
<dbReference type="InterPro" id="IPR000253">
    <property type="entry name" value="FHA_dom"/>
</dbReference>
<gene>
    <name evidence="3" type="ORF">J3U87_10345</name>
</gene>
<dbReference type="Pfam" id="PF00211">
    <property type="entry name" value="Guanylate_cyc"/>
    <property type="match status" value="1"/>
</dbReference>
<accession>A0A8A4TSC7</accession>
<dbReference type="SUPFAM" id="SSF55073">
    <property type="entry name" value="Nucleotide cyclase"/>
    <property type="match status" value="1"/>
</dbReference>
<dbReference type="CDD" id="cd00060">
    <property type="entry name" value="FHA"/>
    <property type="match status" value="1"/>
</dbReference>
<dbReference type="InterPro" id="IPR008984">
    <property type="entry name" value="SMAD_FHA_dom_sf"/>
</dbReference>
<dbReference type="PROSITE" id="PS50125">
    <property type="entry name" value="GUANYLATE_CYCLASE_2"/>
    <property type="match status" value="1"/>
</dbReference>
<dbReference type="KEGG" id="scor:J3U87_10345"/>
<dbReference type="GO" id="GO:0035556">
    <property type="term" value="P:intracellular signal transduction"/>
    <property type="evidence" value="ECO:0007669"/>
    <property type="project" value="InterPro"/>
</dbReference>
<dbReference type="SUPFAM" id="SSF55781">
    <property type="entry name" value="GAF domain-like"/>
    <property type="match status" value="1"/>
</dbReference>
<protein>
    <submittedName>
        <fullName evidence="3">FHA domain-containing protein</fullName>
    </submittedName>
</protein>
<dbReference type="Gene3D" id="3.30.70.1230">
    <property type="entry name" value="Nucleotide cyclase"/>
    <property type="match status" value="1"/>
</dbReference>
<dbReference type="SMART" id="SM00065">
    <property type="entry name" value="GAF"/>
    <property type="match status" value="1"/>
</dbReference>
<dbReference type="SUPFAM" id="SSF49879">
    <property type="entry name" value="SMAD/FHA domain"/>
    <property type="match status" value="1"/>
</dbReference>
<dbReference type="SMART" id="SM00044">
    <property type="entry name" value="CYCc"/>
    <property type="match status" value="1"/>
</dbReference>
<evidence type="ECO:0000259" key="1">
    <source>
        <dbReference type="PROSITE" id="PS50006"/>
    </source>
</evidence>
<dbReference type="Proteomes" id="UP000663929">
    <property type="component" value="Chromosome"/>
</dbReference>
<dbReference type="CDD" id="cd07302">
    <property type="entry name" value="CHD"/>
    <property type="match status" value="1"/>
</dbReference>
<dbReference type="InterPro" id="IPR029016">
    <property type="entry name" value="GAF-like_dom_sf"/>
</dbReference>
<dbReference type="GO" id="GO:0006171">
    <property type="term" value="P:cAMP biosynthetic process"/>
    <property type="evidence" value="ECO:0007669"/>
    <property type="project" value="TreeGrafter"/>
</dbReference>
<dbReference type="EMBL" id="CP071793">
    <property type="protein sequence ID" value="QTD52866.1"/>
    <property type="molecule type" value="Genomic_DNA"/>
</dbReference>
<dbReference type="PROSITE" id="PS50006">
    <property type="entry name" value="FHA_DOMAIN"/>
    <property type="match status" value="1"/>
</dbReference>
<dbReference type="InterPro" id="IPR029787">
    <property type="entry name" value="Nucleotide_cyclase"/>
</dbReference>
<evidence type="ECO:0000313" key="3">
    <source>
        <dbReference type="EMBL" id="QTD52866.1"/>
    </source>
</evidence>
<dbReference type="Pfam" id="PF00498">
    <property type="entry name" value="FHA"/>
    <property type="match status" value="1"/>
</dbReference>
<sequence length="537" mass="60005">MSFVLRYTVDGRERVFPIGEREITIGRAPDCHLVLNQPGISRHHCQVVIEGGKPYIIDLKSKNGTRVNNIYIKKAQLSAGDEILIAEFQLIFAEEGMARGLEERDPKASDQMVLLSDQKELHEEAGTIIRRVNDFQDIIASKAPQETEGRRIMTVLIKVAEALIAVNSVDEIIGKLMDLIFENLPADRGFLMLKDQSTQLVPKVVRHREPGESDNIEISRTIAEKALNDNMAILTTDAQVDPRFSAGESIRFLGIKSAMCVPLFHKEKTIGILYLDSPTSAAIFGPSELDLLTAMANFAAVGIEQAQLNEKIQRETSIRERLERYHSPSIVNRILRNISSGSSPIEDYNLKVQERDVTILFADIVGFTPMSERMPPNRIAELLNEYFSAMTEILFKYEGTLDKYIGDAIMAIFGAPNNMVDHPDRAVRTALDMLEELNELNLHRAEDERFAIRIGINTGRAVAGDIGSIKRMEYTVLGNTVNMASRIESMACKAGQVVIGEATYLAVKDDFVCQNLGAIQLKGISEKVNVYRVIKRR</sequence>
<dbReference type="PANTHER" id="PTHR43081:SF1">
    <property type="entry name" value="ADENYLATE CYCLASE, TERMINAL-DIFFERENTIATION SPECIFIC"/>
    <property type="match status" value="1"/>
</dbReference>
<evidence type="ECO:0000259" key="2">
    <source>
        <dbReference type="PROSITE" id="PS50125"/>
    </source>
</evidence>
<feature type="domain" description="FHA" evidence="1">
    <location>
        <begin position="23"/>
        <end position="72"/>
    </location>
</feature>
<reference evidence="3" key="1">
    <citation type="submission" date="2021-03" db="EMBL/GenBank/DDBJ databases">
        <title>Acanthopleuribacteraceae sp. M133.</title>
        <authorList>
            <person name="Wang G."/>
        </authorList>
    </citation>
    <scope>NUCLEOTIDE SEQUENCE</scope>
    <source>
        <strain evidence="3">M133</strain>
    </source>
</reference>
<dbReference type="InterPro" id="IPR003018">
    <property type="entry name" value="GAF"/>
</dbReference>
<dbReference type="InterPro" id="IPR001054">
    <property type="entry name" value="A/G_cyclase"/>
</dbReference>
<evidence type="ECO:0000313" key="4">
    <source>
        <dbReference type="Proteomes" id="UP000663929"/>
    </source>
</evidence>
<dbReference type="InterPro" id="IPR050697">
    <property type="entry name" value="Adenylyl/Guanylyl_Cyclase_3/4"/>
</dbReference>